<accession>A0A812IAN0</accession>
<comment type="caution">
    <text evidence="1">The sequence shown here is derived from an EMBL/GenBank/DDBJ whole genome shotgun (WGS) entry which is preliminary data.</text>
</comment>
<organism evidence="1 2">
    <name type="scientific">Symbiodinium natans</name>
    <dbReference type="NCBI Taxonomy" id="878477"/>
    <lineage>
        <taxon>Eukaryota</taxon>
        <taxon>Sar</taxon>
        <taxon>Alveolata</taxon>
        <taxon>Dinophyceae</taxon>
        <taxon>Suessiales</taxon>
        <taxon>Symbiodiniaceae</taxon>
        <taxon>Symbiodinium</taxon>
    </lineage>
</organism>
<sequence length="112" mass="12181">AADVPTHHFIGDFVDLARRFAHLGVTPLVLGHDLLSAYRRWAVKRPVLLRHFLLLAVGHYVDDFNALDFPDAAEEARAAFSDLFSLGPENQAFEGAAAELCAHGPGGPLRGH</sequence>
<dbReference type="EMBL" id="CAJNDS010000229">
    <property type="protein sequence ID" value="CAE7031248.1"/>
    <property type="molecule type" value="Genomic_DNA"/>
</dbReference>
<keyword evidence="2" id="KW-1185">Reference proteome</keyword>
<evidence type="ECO:0000313" key="1">
    <source>
        <dbReference type="EMBL" id="CAE7031248.1"/>
    </source>
</evidence>
<proteinExistence type="predicted"/>
<dbReference type="AlphaFoldDB" id="A0A812IAN0"/>
<evidence type="ECO:0000313" key="2">
    <source>
        <dbReference type="Proteomes" id="UP000604046"/>
    </source>
</evidence>
<name>A0A812IAN0_9DINO</name>
<dbReference type="Proteomes" id="UP000604046">
    <property type="component" value="Unassembled WGS sequence"/>
</dbReference>
<reference evidence="1" key="1">
    <citation type="submission" date="2021-02" db="EMBL/GenBank/DDBJ databases">
        <authorList>
            <person name="Dougan E. K."/>
            <person name="Rhodes N."/>
            <person name="Thang M."/>
            <person name="Chan C."/>
        </authorList>
    </citation>
    <scope>NUCLEOTIDE SEQUENCE</scope>
</reference>
<feature type="non-terminal residue" evidence="1">
    <location>
        <position position="112"/>
    </location>
</feature>
<dbReference type="OrthoDB" id="10610292at2759"/>
<protein>
    <submittedName>
        <fullName evidence="1">Uncharacterized protein</fullName>
    </submittedName>
</protein>
<feature type="non-terminal residue" evidence="1">
    <location>
        <position position="1"/>
    </location>
</feature>
<gene>
    <name evidence="1" type="ORF">SNAT2548_LOCUS3764</name>
</gene>